<organism evidence="1 2">
    <name type="scientific">Flavonifractor plautii 1_3_50AFAA</name>
    <dbReference type="NCBI Taxonomy" id="742738"/>
    <lineage>
        <taxon>Bacteria</taxon>
        <taxon>Bacillati</taxon>
        <taxon>Bacillota</taxon>
        <taxon>Clostridia</taxon>
        <taxon>Eubacteriales</taxon>
        <taxon>Oscillospiraceae</taxon>
        <taxon>Flavonifractor</taxon>
    </lineage>
</organism>
<proteinExistence type="predicted"/>
<dbReference type="HOGENOM" id="CLU_137404_4_0_9"/>
<dbReference type="RefSeq" id="WP_044943764.1">
    <property type="nucleotide sequence ID" value="NZ_KN174170.1"/>
</dbReference>
<gene>
    <name evidence="1" type="ORF">HMPREF9460_04144</name>
</gene>
<reference evidence="1 2" key="1">
    <citation type="submission" date="2011-08" db="EMBL/GenBank/DDBJ databases">
        <title>The Genome Sequence of Clostridium orbiscindens 1_3_50AFAA.</title>
        <authorList>
            <consortium name="The Broad Institute Genome Sequencing Platform"/>
            <person name="Earl A."/>
            <person name="Ward D."/>
            <person name="Feldgarden M."/>
            <person name="Gevers D."/>
            <person name="Daigneault M."/>
            <person name="Strauss J."/>
            <person name="Allen-Vercoe E."/>
            <person name="Young S.K."/>
            <person name="Zeng Q."/>
            <person name="Gargeya S."/>
            <person name="Fitzgerald M."/>
            <person name="Haas B."/>
            <person name="Abouelleil A."/>
            <person name="Alvarado L."/>
            <person name="Arachchi H.M."/>
            <person name="Berlin A."/>
            <person name="Brown A."/>
            <person name="Chapman S.B."/>
            <person name="Chen Z."/>
            <person name="Dunbar C."/>
            <person name="Freedman E."/>
            <person name="Gearin G."/>
            <person name="Gellesch M."/>
            <person name="Goldberg J."/>
            <person name="Griggs A."/>
            <person name="Gujja S."/>
            <person name="Heiman D."/>
            <person name="Howarth C."/>
            <person name="Larson L."/>
            <person name="Lui A."/>
            <person name="MacDonald P.J.P."/>
            <person name="Montmayeur A."/>
            <person name="Murphy C."/>
            <person name="Neiman D."/>
            <person name="Pearson M."/>
            <person name="Priest M."/>
            <person name="Roberts A."/>
            <person name="Saif S."/>
            <person name="Shea T."/>
            <person name="Shenoy N."/>
            <person name="Sisk P."/>
            <person name="Stolte C."/>
            <person name="Sykes S."/>
            <person name="Wortman J."/>
            <person name="Nusbaum C."/>
            <person name="Birren B."/>
        </authorList>
    </citation>
    <scope>NUCLEOTIDE SEQUENCE [LARGE SCALE GENOMIC DNA]</scope>
    <source>
        <strain evidence="1 2">1_3_50AFAA</strain>
    </source>
</reference>
<comment type="caution">
    <text evidence="1">The sequence shown here is derived from an EMBL/GenBank/DDBJ whole genome shotgun (WGS) entry which is preliminary data.</text>
</comment>
<dbReference type="eggNOG" id="COG1476">
    <property type="taxonomic scope" value="Bacteria"/>
</dbReference>
<evidence type="ECO:0000313" key="2">
    <source>
        <dbReference type="Proteomes" id="UP000029585"/>
    </source>
</evidence>
<protein>
    <submittedName>
        <fullName evidence="1">Uncharacterized protein</fullName>
    </submittedName>
</protein>
<accession>A0A096CAX9</accession>
<dbReference type="PATRIC" id="fig|742738.3.peg.4254"/>
<evidence type="ECO:0000313" key="1">
    <source>
        <dbReference type="EMBL" id="KGF52092.1"/>
    </source>
</evidence>
<name>A0A096CAX9_FLAPL</name>
<dbReference type="Proteomes" id="UP000029585">
    <property type="component" value="Unassembled WGS sequence"/>
</dbReference>
<dbReference type="Pfam" id="PF21983">
    <property type="entry name" value="NikA-like"/>
    <property type="match status" value="1"/>
</dbReference>
<dbReference type="InterPro" id="IPR053842">
    <property type="entry name" value="NikA-like"/>
</dbReference>
<keyword evidence="2" id="KW-1185">Reference proteome</keyword>
<dbReference type="AlphaFoldDB" id="A0A096CAX9"/>
<dbReference type="EMBL" id="ADLO01000132">
    <property type="protein sequence ID" value="KGF52092.1"/>
    <property type="molecule type" value="Genomic_DNA"/>
</dbReference>
<sequence>MATRTRNQVVAFRVTPAERRQINAKVRRSGLSQQKYLLKSALNEPIYVMEELKPILSELRAWGKNLNQLTTLAHQGRVQTAYLQELTAALGRTYEAVSKLTEKGPVIHHGDL</sequence>